<proteinExistence type="predicted"/>
<dbReference type="AlphaFoldDB" id="A0A9W9QGJ6"/>
<protein>
    <submittedName>
        <fullName evidence="1">Uncharacterized protein</fullName>
    </submittedName>
</protein>
<comment type="caution">
    <text evidence="1">The sequence shown here is derived from an EMBL/GenBank/DDBJ whole genome shotgun (WGS) entry which is preliminary data.</text>
</comment>
<gene>
    <name evidence="1" type="ORF">N7452_007370</name>
</gene>
<reference evidence="1" key="1">
    <citation type="submission" date="2022-12" db="EMBL/GenBank/DDBJ databases">
        <authorList>
            <person name="Petersen C."/>
        </authorList>
    </citation>
    <scope>NUCLEOTIDE SEQUENCE</scope>
    <source>
        <strain evidence="1">IBT 35673</strain>
    </source>
</reference>
<evidence type="ECO:0000313" key="1">
    <source>
        <dbReference type="EMBL" id="KAJ5334967.1"/>
    </source>
</evidence>
<dbReference type="Proteomes" id="UP001147695">
    <property type="component" value="Unassembled WGS sequence"/>
</dbReference>
<organism evidence="1 2">
    <name type="scientific">Penicillium brevicompactum</name>
    <dbReference type="NCBI Taxonomy" id="5074"/>
    <lineage>
        <taxon>Eukaryota</taxon>
        <taxon>Fungi</taxon>
        <taxon>Dikarya</taxon>
        <taxon>Ascomycota</taxon>
        <taxon>Pezizomycotina</taxon>
        <taxon>Eurotiomycetes</taxon>
        <taxon>Eurotiomycetidae</taxon>
        <taxon>Eurotiales</taxon>
        <taxon>Aspergillaceae</taxon>
        <taxon>Penicillium</taxon>
    </lineage>
</organism>
<name>A0A9W9QGJ6_PENBR</name>
<sequence>MLLSRPRLVNSFQGPFHQIIRKVWDPTMTLHRNHPFPGIKITRSDPQNKPNLPWGFCIYRCTFKDNVAWSKMIQLIRQNVQKSLGLCLPPGEERTELLEAHDLVIHDEPKFDGATSHEVRDHFHGWVAEQLPKVFKTPETIQMMLQSHSDTDQHPGPEFGLGARFNLALFVDDICLESMDHMREPVVKIMYKPWGDLSPEERNYKIDPEWHDGTTDEWDEDVGWMYMSVGDYVDMYDRYAWTDDYIWIDEYSRPPLMNSCDKAKLPGFWRN</sequence>
<reference evidence="1" key="2">
    <citation type="journal article" date="2023" name="IMA Fungus">
        <title>Comparative genomic study of the Penicillium genus elucidates a diverse pangenome and 15 lateral gene transfer events.</title>
        <authorList>
            <person name="Petersen C."/>
            <person name="Sorensen T."/>
            <person name="Nielsen M.R."/>
            <person name="Sondergaard T.E."/>
            <person name="Sorensen J.L."/>
            <person name="Fitzpatrick D.A."/>
            <person name="Frisvad J.C."/>
            <person name="Nielsen K.L."/>
        </authorList>
    </citation>
    <scope>NUCLEOTIDE SEQUENCE</scope>
    <source>
        <strain evidence="1">IBT 35673</strain>
    </source>
</reference>
<accession>A0A9W9QGJ6</accession>
<dbReference type="EMBL" id="JAPZBQ010000004">
    <property type="protein sequence ID" value="KAJ5334967.1"/>
    <property type="molecule type" value="Genomic_DNA"/>
</dbReference>
<evidence type="ECO:0000313" key="2">
    <source>
        <dbReference type="Proteomes" id="UP001147695"/>
    </source>
</evidence>